<evidence type="ECO:0000313" key="1">
    <source>
        <dbReference type="EMBL" id="KAK3852102.1"/>
    </source>
</evidence>
<proteinExistence type="predicted"/>
<dbReference type="EMBL" id="JAWQEG010007588">
    <property type="protein sequence ID" value="KAK3852102.1"/>
    <property type="molecule type" value="Genomic_DNA"/>
</dbReference>
<name>A0AAE1EH33_PETCI</name>
<gene>
    <name evidence="1" type="ORF">Pcinc_041300</name>
</gene>
<evidence type="ECO:0000313" key="2">
    <source>
        <dbReference type="Proteomes" id="UP001286313"/>
    </source>
</evidence>
<protein>
    <submittedName>
        <fullName evidence="1">Uncharacterized protein</fullName>
    </submittedName>
</protein>
<reference evidence="1" key="1">
    <citation type="submission" date="2023-10" db="EMBL/GenBank/DDBJ databases">
        <title>Genome assemblies of two species of porcelain crab, Petrolisthes cinctipes and Petrolisthes manimaculis (Anomura: Porcellanidae).</title>
        <authorList>
            <person name="Angst P."/>
        </authorList>
    </citation>
    <scope>NUCLEOTIDE SEQUENCE</scope>
    <source>
        <strain evidence="1">PB745_01</strain>
        <tissue evidence="1">Gill</tissue>
    </source>
</reference>
<dbReference type="Proteomes" id="UP001286313">
    <property type="component" value="Unassembled WGS sequence"/>
</dbReference>
<sequence>MKFQDQSSKWGFVFDFFSYQVKKRGNRGDDGSGLAEGGQYLIGSGGVKFSWVNCIVNVVSCVVVASDSVLEWILAAIFGKAHV</sequence>
<accession>A0AAE1EH33</accession>
<keyword evidence="2" id="KW-1185">Reference proteome</keyword>
<dbReference type="AlphaFoldDB" id="A0AAE1EH33"/>
<organism evidence="1 2">
    <name type="scientific">Petrolisthes cinctipes</name>
    <name type="common">Flat porcelain crab</name>
    <dbReference type="NCBI Taxonomy" id="88211"/>
    <lineage>
        <taxon>Eukaryota</taxon>
        <taxon>Metazoa</taxon>
        <taxon>Ecdysozoa</taxon>
        <taxon>Arthropoda</taxon>
        <taxon>Crustacea</taxon>
        <taxon>Multicrustacea</taxon>
        <taxon>Malacostraca</taxon>
        <taxon>Eumalacostraca</taxon>
        <taxon>Eucarida</taxon>
        <taxon>Decapoda</taxon>
        <taxon>Pleocyemata</taxon>
        <taxon>Anomura</taxon>
        <taxon>Galatheoidea</taxon>
        <taxon>Porcellanidae</taxon>
        <taxon>Petrolisthes</taxon>
    </lineage>
</organism>
<comment type="caution">
    <text evidence="1">The sequence shown here is derived from an EMBL/GenBank/DDBJ whole genome shotgun (WGS) entry which is preliminary data.</text>
</comment>